<dbReference type="InParanoid" id="A0A369JI00"/>
<accession>A0A369JI00</accession>
<protein>
    <submittedName>
        <fullName evidence="1">Uncharacterized protein</fullName>
    </submittedName>
</protein>
<gene>
    <name evidence="1" type="ORF">Hypma_010822</name>
</gene>
<name>A0A369JI00_HYPMA</name>
<reference evidence="1" key="1">
    <citation type="submission" date="2018-04" db="EMBL/GenBank/DDBJ databases">
        <title>Whole genome sequencing of Hypsizygus marmoreus.</title>
        <authorList>
            <person name="Choi I.-G."/>
            <person name="Min B."/>
            <person name="Kim J.-G."/>
            <person name="Kim S."/>
            <person name="Oh Y.-L."/>
            <person name="Kong W.-S."/>
            <person name="Park H."/>
            <person name="Jeong J."/>
            <person name="Song E.-S."/>
        </authorList>
    </citation>
    <scope>NUCLEOTIDE SEQUENCE [LARGE SCALE GENOMIC DNA]</scope>
    <source>
        <strain evidence="1">51987-8</strain>
    </source>
</reference>
<dbReference type="AlphaFoldDB" id="A0A369JI00"/>
<sequence>MGRCAGTQRCFYRRIKYTSLVRLDMSTIRLLTVRRGRMRKENNCSPLCRNNFDYHGYSCLRHWEGVFKT</sequence>
<keyword evidence="2" id="KW-1185">Reference proteome</keyword>
<comment type="caution">
    <text evidence="1">The sequence shown here is derived from an EMBL/GenBank/DDBJ whole genome shotgun (WGS) entry which is preliminary data.</text>
</comment>
<evidence type="ECO:0000313" key="1">
    <source>
        <dbReference type="EMBL" id="RDB21811.1"/>
    </source>
</evidence>
<dbReference type="Proteomes" id="UP000076154">
    <property type="component" value="Unassembled WGS sequence"/>
</dbReference>
<evidence type="ECO:0000313" key="2">
    <source>
        <dbReference type="Proteomes" id="UP000076154"/>
    </source>
</evidence>
<dbReference type="EMBL" id="LUEZ02000053">
    <property type="protein sequence ID" value="RDB21811.1"/>
    <property type="molecule type" value="Genomic_DNA"/>
</dbReference>
<proteinExistence type="predicted"/>
<organism evidence="1 2">
    <name type="scientific">Hypsizygus marmoreus</name>
    <name type="common">White beech mushroom</name>
    <name type="synonym">Agaricus marmoreus</name>
    <dbReference type="NCBI Taxonomy" id="39966"/>
    <lineage>
        <taxon>Eukaryota</taxon>
        <taxon>Fungi</taxon>
        <taxon>Dikarya</taxon>
        <taxon>Basidiomycota</taxon>
        <taxon>Agaricomycotina</taxon>
        <taxon>Agaricomycetes</taxon>
        <taxon>Agaricomycetidae</taxon>
        <taxon>Agaricales</taxon>
        <taxon>Tricholomatineae</taxon>
        <taxon>Lyophyllaceae</taxon>
        <taxon>Hypsizygus</taxon>
    </lineage>
</organism>